<keyword evidence="2" id="KW-1185">Reference proteome</keyword>
<gene>
    <name evidence="1" type="ORF">PP769_17675</name>
</gene>
<sequence length="114" mass="12749">MSVHKSGAFLQQCFSVHPLCLNVKLVSPPQIVGVLCTNCQMRHRLTLPQALVSTESGTEIASQELLRLQRCVQNHPQDVRVSLVHIEQSAVDFKCGSCHHTYELEVALFETHQS</sequence>
<evidence type="ECO:0000313" key="2">
    <source>
        <dbReference type="Proteomes" id="UP001302719"/>
    </source>
</evidence>
<evidence type="ECO:0000313" key="1">
    <source>
        <dbReference type="EMBL" id="WNM57778.1"/>
    </source>
</evidence>
<proteinExistence type="predicted"/>
<dbReference type="Proteomes" id="UP001302719">
    <property type="component" value="Chromosome"/>
</dbReference>
<dbReference type="AlphaFoldDB" id="A0AA96JS29"/>
<dbReference type="RefSeq" id="WP_312642687.1">
    <property type="nucleotide sequence ID" value="NZ_CP116967.1"/>
</dbReference>
<name>A0AA96JS29_9BACT</name>
<protein>
    <submittedName>
        <fullName evidence="1">Uncharacterized protein</fullName>
    </submittedName>
</protein>
<dbReference type="EMBL" id="CP116967">
    <property type="protein sequence ID" value="WNM57778.1"/>
    <property type="molecule type" value="Genomic_DNA"/>
</dbReference>
<reference evidence="1 2" key="1">
    <citation type="submission" date="2023-01" db="EMBL/GenBank/DDBJ databases">
        <title>Cultivation and genomic characterization of new, ubiquitous marine nitrite-oxidizing bacteria from the Nitrospirales.</title>
        <authorList>
            <person name="Mueller A.J."/>
            <person name="Daebeler A."/>
            <person name="Herbold C.W."/>
            <person name="Kirkegaard R.H."/>
            <person name="Daims H."/>
        </authorList>
    </citation>
    <scope>NUCLEOTIDE SEQUENCE [LARGE SCALE GENOMIC DNA]</scope>
    <source>
        <strain evidence="1 2">VA</strain>
    </source>
</reference>
<dbReference type="KEGG" id="nall:PP769_17675"/>
<organism evidence="1 2">
    <name type="scientific">Candidatus Nitrospira allomarina</name>
    <dbReference type="NCBI Taxonomy" id="3020900"/>
    <lineage>
        <taxon>Bacteria</taxon>
        <taxon>Pseudomonadati</taxon>
        <taxon>Nitrospirota</taxon>
        <taxon>Nitrospiria</taxon>
        <taxon>Nitrospirales</taxon>
        <taxon>Nitrospiraceae</taxon>
        <taxon>Nitrospira</taxon>
    </lineage>
</organism>
<accession>A0AA96JS29</accession>